<proteinExistence type="inferred from homology"/>
<dbReference type="GO" id="GO:0005737">
    <property type="term" value="C:cytoplasm"/>
    <property type="evidence" value="ECO:0007669"/>
    <property type="project" value="UniProtKB-SubCell"/>
</dbReference>
<comment type="function">
    <text evidence="5 6">Responsible for the release of ribosomes from messenger RNA at the termination of protein biosynthesis. May increase the efficiency of translation by recycling ribosomes from one round of translation to another.</text>
</comment>
<dbReference type="FunFam" id="3.30.1360.40:FF:000001">
    <property type="entry name" value="Ribosome-recycling factor"/>
    <property type="match status" value="1"/>
</dbReference>
<reference evidence="8 9" key="1">
    <citation type="submission" date="2020-01" db="EMBL/GenBank/DDBJ databases">
        <title>Genomes assembled from Gulf of Kutch pelagic sediment metagenomes.</title>
        <authorList>
            <person name="Chandrashekar M."/>
            <person name="Mahajan M.S."/>
            <person name="Dave K.J."/>
            <person name="Vatsa P."/>
            <person name="Nathani N.M."/>
        </authorList>
    </citation>
    <scope>NUCLEOTIDE SEQUENCE [LARGE SCALE GENOMIC DNA]</scope>
    <source>
        <strain evidence="8">KS3-K002</strain>
    </source>
</reference>
<evidence type="ECO:0000256" key="3">
    <source>
        <dbReference type="ARBA" id="ARBA00022490"/>
    </source>
</evidence>
<comment type="subcellular location">
    <subcellularLocation>
        <location evidence="1 6">Cytoplasm</location>
    </subcellularLocation>
</comment>
<dbReference type="Proteomes" id="UP000702544">
    <property type="component" value="Unassembled WGS sequence"/>
</dbReference>
<feature type="domain" description="Ribosome recycling factor" evidence="7">
    <location>
        <begin position="21"/>
        <end position="183"/>
    </location>
</feature>
<protein>
    <recommendedName>
        <fullName evidence="6">Ribosome-recycling factor</fullName>
        <shortName evidence="6">RRF</shortName>
    </recommendedName>
    <alternativeName>
        <fullName evidence="6">Ribosome-releasing factor</fullName>
    </alternativeName>
</protein>
<evidence type="ECO:0000256" key="4">
    <source>
        <dbReference type="ARBA" id="ARBA00022917"/>
    </source>
</evidence>
<keyword evidence="3 6" id="KW-0963">Cytoplasm</keyword>
<dbReference type="Pfam" id="PF01765">
    <property type="entry name" value="RRF"/>
    <property type="match status" value="1"/>
</dbReference>
<name>A0AAE4ZCU9_9BACT</name>
<accession>A0AAE4ZCU9</accession>
<evidence type="ECO:0000313" key="9">
    <source>
        <dbReference type="Proteomes" id="UP000702544"/>
    </source>
</evidence>
<dbReference type="HAMAP" id="MF_00040">
    <property type="entry name" value="RRF"/>
    <property type="match status" value="1"/>
</dbReference>
<dbReference type="Gene3D" id="3.30.1360.40">
    <property type="match status" value="1"/>
</dbReference>
<organism evidence="8 9">
    <name type="scientific">Candidatus Kutchimonas denitrificans</name>
    <dbReference type="NCBI Taxonomy" id="3056748"/>
    <lineage>
        <taxon>Bacteria</taxon>
        <taxon>Pseudomonadati</taxon>
        <taxon>Gemmatimonadota</taxon>
        <taxon>Gemmatimonadia</taxon>
        <taxon>Candidatus Palauibacterales</taxon>
        <taxon>Candidatus Palauibacteraceae</taxon>
        <taxon>Candidatus Kutchimonas</taxon>
    </lineage>
</organism>
<evidence type="ECO:0000259" key="7">
    <source>
        <dbReference type="Pfam" id="PF01765"/>
    </source>
</evidence>
<dbReference type="Gene3D" id="1.10.132.20">
    <property type="entry name" value="Ribosome-recycling factor"/>
    <property type="match status" value="1"/>
</dbReference>
<sequence length="185" mass="20910">MKAKEIKETESRMEKAIEAMRREFASVRTGKASPALLEHVRVEAYETHMPLEQLATIGAPEPRLLVVQPYDKSIMDNIEKAIRSSELGLNPSNDGSVIHVPIPPLNEERRQELVKVLHKMAEEGRVSIRSARRAANDDIKEKMKSGDISEDDGHRLLEEVQKLTDEYSGKIDALLKAKEEEVMEV</sequence>
<dbReference type="AlphaFoldDB" id="A0AAE4ZCU9"/>
<keyword evidence="4 6" id="KW-0648">Protein biosynthesis</keyword>
<evidence type="ECO:0000256" key="2">
    <source>
        <dbReference type="ARBA" id="ARBA00005912"/>
    </source>
</evidence>
<dbReference type="GO" id="GO:0006415">
    <property type="term" value="P:translational termination"/>
    <property type="evidence" value="ECO:0007669"/>
    <property type="project" value="UniProtKB-UniRule"/>
</dbReference>
<evidence type="ECO:0000313" key="8">
    <source>
        <dbReference type="EMBL" id="NIR76241.1"/>
    </source>
</evidence>
<dbReference type="NCBIfam" id="TIGR00496">
    <property type="entry name" value="frr"/>
    <property type="match status" value="1"/>
</dbReference>
<dbReference type="EMBL" id="JAACAK010000114">
    <property type="protein sequence ID" value="NIR76241.1"/>
    <property type="molecule type" value="Genomic_DNA"/>
</dbReference>
<dbReference type="FunFam" id="1.10.132.20:FF:000001">
    <property type="entry name" value="Ribosome-recycling factor"/>
    <property type="match status" value="1"/>
</dbReference>
<dbReference type="GO" id="GO:0043023">
    <property type="term" value="F:ribosomal large subunit binding"/>
    <property type="evidence" value="ECO:0007669"/>
    <property type="project" value="TreeGrafter"/>
</dbReference>
<dbReference type="SUPFAM" id="SSF55194">
    <property type="entry name" value="Ribosome recycling factor, RRF"/>
    <property type="match status" value="1"/>
</dbReference>
<gene>
    <name evidence="6" type="primary">frr</name>
    <name evidence="8" type="ORF">GWO12_14185</name>
</gene>
<evidence type="ECO:0000256" key="1">
    <source>
        <dbReference type="ARBA" id="ARBA00004496"/>
    </source>
</evidence>
<dbReference type="PANTHER" id="PTHR20982:SF3">
    <property type="entry name" value="MITOCHONDRIAL RIBOSOME RECYCLING FACTOR PSEUDO 1"/>
    <property type="match status" value="1"/>
</dbReference>
<dbReference type="InterPro" id="IPR002661">
    <property type="entry name" value="Ribosome_recyc_fac"/>
</dbReference>
<comment type="similarity">
    <text evidence="2 6">Belongs to the RRF family.</text>
</comment>
<dbReference type="InterPro" id="IPR023584">
    <property type="entry name" value="Ribosome_recyc_fac_dom"/>
</dbReference>
<dbReference type="InterPro" id="IPR036191">
    <property type="entry name" value="RRF_sf"/>
</dbReference>
<dbReference type="CDD" id="cd00520">
    <property type="entry name" value="RRF"/>
    <property type="match status" value="1"/>
</dbReference>
<evidence type="ECO:0000256" key="5">
    <source>
        <dbReference type="ARBA" id="ARBA00025050"/>
    </source>
</evidence>
<comment type="caution">
    <text evidence="8">The sequence shown here is derived from an EMBL/GenBank/DDBJ whole genome shotgun (WGS) entry which is preliminary data.</text>
</comment>
<dbReference type="PANTHER" id="PTHR20982">
    <property type="entry name" value="RIBOSOME RECYCLING FACTOR"/>
    <property type="match status" value="1"/>
</dbReference>
<evidence type="ECO:0000256" key="6">
    <source>
        <dbReference type="HAMAP-Rule" id="MF_00040"/>
    </source>
</evidence>